<dbReference type="GO" id="GO:0005737">
    <property type="term" value="C:cytoplasm"/>
    <property type="evidence" value="ECO:0007669"/>
    <property type="project" value="UniProtKB-ARBA"/>
</dbReference>
<keyword evidence="8" id="KW-0479">Metal-binding</keyword>
<evidence type="ECO:0000256" key="4">
    <source>
        <dbReference type="ARBA" id="ARBA00001947"/>
    </source>
</evidence>
<dbReference type="SUPFAM" id="SSF51366">
    <property type="entry name" value="Ribulose-phoshate binding barrel"/>
    <property type="match status" value="1"/>
</dbReference>
<evidence type="ECO:0000256" key="7">
    <source>
        <dbReference type="ARBA" id="ARBA00013188"/>
    </source>
</evidence>
<dbReference type="InterPro" id="IPR013785">
    <property type="entry name" value="Aldolase_TIM"/>
</dbReference>
<dbReference type="PANTHER" id="PTHR11749">
    <property type="entry name" value="RIBULOSE-5-PHOSPHATE-3-EPIMERASE"/>
    <property type="match status" value="1"/>
</dbReference>
<reference evidence="10" key="1">
    <citation type="submission" date="2019-03" db="EMBL/GenBank/DDBJ databases">
        <authorList>
            <person name="Hao L."/>
        </authorList>
    </citation>
    <scope>NUCLEOTIDE SEQUENCE</scope>
</reference>
<dbReference type="PROSITE" id="PS01085">
    <property type="entry name" value="RIBUL_P_3_EPIMER_1"/>
    <property type="match status" value="1"/>
</dbReference>
<dbReference type="HAMAP" id="MF_02227">
    <property type="entry name" value="RPE"/>
    <property type="match status" value="1"/>
</dbReference>
<keyword evidence="9 10" id="KW-0413">Isomerase</keyword>
<evidence type="ECO:0000256" key="6">
    <source>
        <dbReference type="ARBA" id="ARBA00009541"/>
    </source>
</evidence>
<comment type="similarity">
    <text evidence="6">Belongs to the ribulose-phosphate 3-epimerase family.</text>
</comment>
<dbReference type="GO" id="GO:0046872">
    <property type="term" value="F:metal ion binding"/>
    <property type="evidence" value="ECO:0007669"/>
    <property type="project" value="UniProtKB-KW"/>
</dbReference>
<evidence type="ECO:0000256" key="1">
    <source>
        <dbReference type="ARBA" id="ARBA00001782"/>
    </source>
</evidence>
<dbReference type="NCBIfam" id="NF004076">
    <property type="entry name" value="PRK05581.1-4"/>
    <property type="match status" value="1"/>
</dbReference>
<dbReference type="GO" id="GO:0006098">
    <property type="term" value="P:pentose-phosphate shunt"/>
    <property type="evidence" value="ECO:0007669"/>
    <property type="project" value="InterPro"/>
</dbReference>
<name>A0A485M9M2_9ZZZZ</name>
<dbReference type="EC" id="5.1.3.1" evidence="7"/>
<comment type="cofactor">
    <cofactor evidence="3">
        <name>Co(2+)</name>
        <dbReference type="ChEBI" id="CHEBI:48828"/>
    </cofactor>
</comment>
<comment type="cofactor">
    <cofactor evidence="4">
        <name>Zn(2+)</name>
        <dbReference type="ChEBI" id="CHEBI:29105"/>
    </cofactor>
</comment>
<dbReference type="Gene3D" id="3.20.20.70">
    <property type="entry name" value="Aldolase class I"/>
    <property type="match status" value="1"/>
</dbReference>
<dbReference type="FunFam" id="3.20.20.70:FF:000004">
    <property type="entry name" value="Ribulose-phosphate 3-epimerase"/>
    <property type="match status" value="1"/>
</dbReference>
<dbReference type="EMBL" id="CAADRN010000367">
    <property type="protein sequence ID" value="VFU19095.1"/>
    <property type="molecule type" value="Genomic_DNA"/>
</dbReference>
<gene>
    <name evidence="10" type="primary">rpe</name>
    <name evidence="10" type="ORF">SCFA_650002</name>
</gene>
<dbReference type="InterPro" id="IPR011060">
    <property type="entry name" value="RibuloseP-bd_barrel"/>
</dbReference>
<accession>A0A485M9M2</accession>
<dbReference type="GO" id="GO:0005975">
    <property type="term" value="P:carbohydrate metabolic process"/>
    <property type="evidence" value="ECO:0007669"/>
    <property type="project" value="InterPro"/>
</dbReference>
<evidence type="ECO:0000256" key="2">
    <source>
        <dbReference type="ARBA" id="ARBA00001936"/>
    </source>
</evidence>
<sequence>MIKLAPSILSANFAALLEDVMMVEEAGAEYLHIDVMDGRFVPNITIGPLVVEALRSRCTMLFDVHLMIEKPELHVESFINAGADLVTVHVESGGHLHRTLSLIREKGARAGVALNPATHPSSIEYVLSMVDLVLLMTVNPGFGGQSLIPEVLPKIKAVKGMLEERGLKAEIQVDGGINNSTAAAVTKAGADVLVAGSAIFGRKDPAAAVRELRKAALRG</sequence>
<evidence type="ECO:0000256" key="8">
    <source>
        <dbReference type="ARBA" id="ARBA00022723"/>
    </source>
</evidence>
<evidence type="ECO:0000256" key="9">
    <source>
        <dbReference type="ARBA" id="ARBA00023235"/>
    </source>
</evidence>
<dbReference type="NCBIfam" id="TIGR01163">
    <property type="entry name" value="rpe"/>
    <property type="match status" value="1"/>
</dbReference>
<dbReference type="InterPro" id="IPR000056">
    <property type="entry name" value="Ribul_P_3_epim-like"/>
</dbReference>
<dbReference type="Pfam" id="PF00834">
    <property type="entry name" value="Ribul_P_3_epim"/>
    <property type="match status" value="1"/>
</dbReference>
<organism evidence="10">
    <name type="scientific">anaerobic digester metagenome</name>
    <dbReference type="NCBI Taxonomy" id="1263854"/>
    <lineage>
        <taxon>unclassified sequences</taxon>
        <taxon>metagenomes</taxon>
        <taxon>ecological metagenomes</taxon>
    </lineage>
</organism>
<proteinExistence type="inferred from homology"/>
<evidence type="ECO:0000256" key="5">
    <source>
        <dbReference type="ARBA" id="ARBA00001954"/>
    </source>
</evidence>
<dbReference type="InterPro" id="IPR026019">
    <property type="entry name" value="Ribul_P_3_epim"/>
</dbReference>
<comment type="cofactor">
    <cofactor evidence="5">
        <name>Fe(2+)</name>
        <dbReference type="ChEBI" id="CHEBI:29033"/>
    </cofactor>
</comment>
<comment type="catalytic activity">
    <reaction evidence="1">
        <text>D-ribulose 5-phosphate = D-xylulose 5-phosphate</text>
        <dbReference type="Rhea" id="RHEA:13677"/>
        <dbReference type="ChEBI" id="CHEBI:57737"/>
        <dbReference type="ChEBI" id="CHEBI:58121"/>
        <dbReference type="EC" id="5.1.3.1"/>
    </reaction>
</comment>
<comment type="cofactor">
    <cofactor evidence="2">
        <name>Mn(2+)</name>
        <dbReference type="ChEBI" id="CHEBI:29035"/>
    </cofactor>
</comment>
<evidence type="ECO:0000313" key="10">
    <source>
        <dbReference type="EMBL" id="VFU19095.1"/>
    </source>
</evidence>
<dbReference type="CDD" id="cd00429">
    <property type="entry name" value="RPE"/>
    <property type="match status" value="1"/>
</dbReference>
<dbReference type="GO" id="GO:0004750">
    <property type="term" value="F:D-ribulose-phosphate 3-epimerase activity"/>
    <property type="evidence" value="ECO:0007669"/>
    <property type="project" value="UniProtKB-EC"/>
</dbReference>
<dbReference type="AlphaFoldDB" id="A0A485M9M2"/>
<protein>
    <recommendedName>
        <fullName evidence="7">ribulose-phosphate 3-epimerase</fullName>
        <ecNumber evidence="7">5.1.3.1</ecNumber>
    </recommendedName>
</protein>
<evidence type="ECO:0000256" key="3">
    <source>
        <dbReference type="ARBA" id="ARBA00001941"/>
    </source>
</evidence>
<dbReference type="PIRSF" id="PIRSF001461">
    <property type="entry name" value="RPE"/>
    <property type="match status" value="1"/>
</dbReference>